<evidence type="ECO:0000313" key="3">
    <source>
        <dbReference type="Proteomes" id="UP001221757"/>
    </source>
</evidence>
<dbReference type="EMBL" id="JARKIE010000108">
    <property type="protein sequence ID" value="KAJ7683443.1"/>
    <property type="molecule type" value="Genomic_DNA"/>
</dbReference>
<feature type="transmembrane region" description="Helical" evidence="1">
    <location>
        <begin position="165"/>
        <end position="186"/>
    </location>
</feature>
<dbReference type="Proteomes" id="UP001221757">
    <property type="component" value="Unassembled WGS sequence"/>
</dbReference>
<keyword evidence="1" id="KW-0812">Transmembrane</keyword>
<keyword evidence="1" id="KW-1133">Transmembrane helix</keyword>
<keyword evidence="1" id="KW-0472">Membrane</keyword>
<accession>A0AAD7D7S1</accession>
<evidence type="ECO:0000256" key="1">
    <source>
        <dbReference type="SAM" id="Phobius"/>
    </source>
</evidence>
<feature type="transmembrane region" description="Helical" evidence="1">
    <location>
        <begin position="123"/>
        <end position="144"/>
    </location>
</feature>
<organism evidence="2 3">
    <name type="scientific">Mycena rosella</name>
    <name type="common">Pink bonnet</name>
    <name type="synonym">Agaricus rosellus</name>
    <dbReference type="NCBI Taxonomy" id="1033263"/>
    <lineage>
        <taxon>Eukaryota</taxon>
        <taxon>Fungi</taxon>
        <taxon>Dikarya</taxon>
        <taxon>Basidiomycota</taxon>
        <taxon>Agaricomycotina</taxon>
        <taxon>Agaricomycetes</taxon>
        <taxon>Agaricomycetidae</taxon>
        <taxon>Agaricales</taxon>
        <taxon>Marasmiineae</taxon>
        <taxon>Mycenaceae</taxon>
        <taxon>Mycena</taxon>
    </lineage>
</organism>
<reference evidence="2" key="1">
    <citation type="submission" date="2023-03" db="EMBL/GenBank/DDBJ databases">
        <title>Massive genome expansion in bonnet fungi (Mycena s.s.) driven by repeated elements and novel gene families across ecological guilds.</title>
        <authorList>
            <consortium name="Lawrence Berkeley National Laboratory"/>
            <person name="Harder C.B."/>
            <person name="Miyauchi S."/>
            <person name="Viragh M."/>
            <person name="Kuo A."/>
            <person name="Thoen E."/>
            <person name="Andreopoulos B."/>
            <person name="Lu D."/>
            <person name="Skrede I."/>
            <person name="Drula E."/>
            <person name="Henrissat B."/>
            <person name="Morin E."/>
            <person name="Kohler A."/>
            <person name="Barry K."/>
            <person name="LaButti K."/>
            <person name="Morin E."/>
            <person name="Salamov A."/>
            <person name="Lipzen A."/>
            <person name="Mereny Z."/>
            <person name="Hegedus B."/>
            <person name="Baldrian P."/>
            <person name="Stursova M."/>
            <person name="Weitz H."/>
            <person name="Taylor A."/>
            <person name="Grigoriev I.V."/>
            <person name="Nagy L.G."/>
            <person name="Martin F."/>
            <person name="Kauserud H."/>
        </authorList>
    </citation>
    <scope>NUCLEOTIDE SEQUENCE</scope>
    <source>
        <strain evidence="2">CBHHK067</strain>
    </source>
</reference>
<dbReference type="AlphaFoldDB" id="A0AAD7D7S1"/>
<proteinExistence type="predicted"/>
<protein>
    <submittedName>
        <fullName evidence="2">Uncharacterized protein</fullName>
    </submittedName>
</protein>
<feature type="transmembrane region" description="Helical" evidence="1">
    <location>
        <begin position="18"/>
        <end position="37"/>
    </location>
</feature>
<feature type="transmembrane region" description="Helical" evidence="1">
    <location>
        <begin position="266"/>
        <end position="288"/>
    </location>
</feature>
<keyword evidence="3" id="KW-1185">Reference proteome</keyword>
<evidence type="ECO:0000313" key="2">
    <source>
        <dbReference type="EMBL" id="KAJ7683443.1"/>
    </source>
</evidence>
<comment type="caution">
    <text evidence="2">The sequence shown here is derived from an EMBL/GenBank/DDBJ whole genome shotgun (WGS) entry which is preliminary data.</text>
</comment>
<sequence>MDIQLHSLQKPVEMFRQGFLPVVLASVGIGIKLYRMAWVDPPMGPLIEGYLKSCTYPTRNPFRSVLCVLEPFFRDFVSNDLGKSLLTGTGTCGMVMSTHFHLTAGQAGAPPLSSSFLTIASTLLGQVLGAGFAGPVLLPLQLALSKSLQPPRRGAAPPTPPPARYTLAVLGIHFCVFLLSGALTAVPPTTPAWTYVNYAFTLFPLLFVPLVFFPAPAPHVKEEEAPTLSVTVFKVYKIIYAPLWWISVAQGLNVYLRTHQFSLPTYWLALDLVGMVAAFLGMYAVDFVAGDTAGFGVEKVALGLVLAGPAATMAAYYEAKEREVVDRAAGGGKEKVKDL</sequence>
<name>A0AAD7D7S1_MYCRO</name>
<feature type="transmembrane region" description="Helical" evidence="1">
    <location>
        <begin position="300"/>
        <end position="317"/>
    </location>
</feature>
<gene>
    <name evidence="2" type="ORF">B0H17DRAFT_1181634</name>
</gene>
<feature type="transmembrane region" description="Helical" evidence="1">
    <location>
        <begin position="192"/>
        <end position="213"/>
    </location>
</feature>